<dbReference type="EMBL" id="VTUU01000002">
    <property type="protein sequence ID" value="KAA1175045.1"/>
    <property type="molecule type" value="Genomic_DNA"/>
</dbReference>
<reference evidence="1 2" key="1">
    <citation type="submission" date="2019-08" db="EMBL/GenBank/DDBJ databases">
        <title>Marinobacter ZYF650 sp. nov., a marine bacterium isolated from seawater of the Mariana trench.</title>
        <authorList>
            <person name="Ahmad W."/>
        </authorList>
    </citation>
    <scope>NUCLEOTIDE SEQUENCE [LARGE SCALE GENOMIC DNA]</scope>
    <source>
        <strain evidence="1 2">ZYF650</strain>
    </source>
</reference>
<protein>
    <submittedName>
        <fullName evidence="1">Phenylacetate--CoA ligase family protein</fullName>
    </submittedName>
</protein>
<keyword evidence="2" id="KW-1185">Reference proteome</keyword>
<evidence type="ECO:0000313" key="2">
    <source>
        <dbReference type="Proteomes" id="UP000323161"/>
    </source>
</evidence>
<dbReference type="Gene3D" id="3.40.50.12780">
    <property type="entry name" value="N-terminal domain of ligase-like"/>
    <property type="match status" value="1"/>
</dbReference>
<proteinExistence type="predicted"/>
<dbReference type="InterPro" id="IPR042099">
    <property type="entry name" value="ANL_N_sf"/>
</dbReference>
<comment type="caution">
    <text evidence="1">The sequence shown here is derived from an EMBL/GenBank/DDBJ whole genome shotgun (WGS) entry which is preliminary data.</text>
</comment>
<dbReference type="InterPro" id="IPR053158">
    <property type="entry name" value="CapK_Type1_Caps_Biosynth"/>
</dbReference>
<dbReference type="GO" id="GO:0016874">
    <property type="term" value="F:ligase activity"/>
    <property type="evidence" value="ECO:0007669"/>
    <property type="project" value="UniProtKB-KW"/>
</dbReference>
<organism evidence="1 2">
    <name type="scientific">Marinobacter salinexigens</name>
    <dbReference type="NCBI Taxonomy" id="2919747"/>
    <lineage>
        <taxon>Bacteria</taxon>
        <taxon>Pseudomonadati</taxon>
        <taxon>Pseudomonadota</taxon>
        <taxon>Gammaproteobacteria</taxon>
        <taxon>Pseudomonadales</taxon>
        <taxon>Marinobacteraceae</taxon>
        <taxon>Marinobacter</taxon>
    </lineage>
</organism>
<dbReference type="SUPFAM" id="SSF56801">
    <property type="entry name" value="Acetyl-CoA synthetase-like"/>
    <property type="match status" value="1"/>
</dbReference>
<dbReference type="AlphaFoldDB" id="A0A5B0VLP4"/>
<sequence>MMAYLSKHVFYPLWDAKDKSRRLQEWKRLETQQWWPRKRVEAYQRERLTELVNYAAVKSPYYREIFSTHGISTGSADSVDLMTFRQIPVTTKHDIRNNLNRFISDDYQKNRLVKAKTGGSTGVSLELYFDEECQEYRNAAQLLADRWSGWDLGMKKASVWGNPPVPKGVKQVLRHHLLDRTIYLDTMDLNPQSMGAFVQRWRREHPGAVFGHAHSIYIFAKYLVDEGITDLRPEGIVATSMMLLEHERKVIEQAFDCKVTNRYGCEEVGLIACECEEHQGMHLNMPHVYVEFLDANDQPVAPGEPGKIVLTDLNNRAMPLIRYRVEDVGVYSERVCGCGRGFPMLERLEGRVADFLKLPSGGQVAGISLVERTLTKVPGVEQMQLIQESIDQVLINRVKGQEYDVHTDPSLISALREVFDEQVDLVIQDVASIPQEASGKYRFSICKV</sequence>
<dbReference type="RefSeq" id="WP_149599466.1">
    <property type="nucleotide sequence ID" value="NZ_VTUU01000002.1"/>
</dbReference>
<dbReference type="Proteomes" id="UP000323161">
    <property type="component" value="Unassembled WGS sequence"/>
</dbReference>
<dbReference type="PANTHER" id="PTHR36932">
    <property type="entry name" value="CAPSULAR POLYSACCHARIDE BIOSYNTHESIS PROTEIN"/>
    <property type="match status" value="1"/>
</dbReference>
<evidence type="ECO:0000313" key="1">
    <source>
        <dbReference type="EMBL" id="KAA1175045.1"/>
    </source>
</evidence>
<accession>A0A5B0VLP4</accession>
<gene>
    <name evidence="1" type="ORF">FWJ25_06655</name>
</gene>
<name>A0A5B0VLP4_9GAMM</name>
<keyword evidence="1" id="KW-0436">Ligase</keyword>
<dbReference type="PANTHER" id="PTHR36932:SF1">
    <property type="entry name" value="CAPSULAR POLYSACCHARIDE BIOSYNTHESIS PROTEIN"/>
    <property type="match status" value="1"/>
</dbReference>